<evidence type="ECO:0000313" key="5">
    <source>
        <dbReference type="Proteomes" id="UP001595947"/>
    </source>
</evidence>
<dbReference type="InterPro" id="IPR037185">
    <property type="entry name" value="EmrE-like"/>
</dbReference>
<feature type="transmembrane region" description="Helical" evidence="2">
    <location>
        <begin position="82"/>
        <end position="100"/>
    </location>
</feature>
<comment type="similarity">
    <text evidence="1">Belongs to the EamA transporter family.</text>
</comment>
<dbReference type="Proteomes" id="UP001595947">
    <property type="component" value="Unassembled WGS sequence"/>
</dbReference>
<keyword evidence="5" id="KW-1185">Reference proteome</keyword>
<evidence type="ECO:0000256" key="1">
    <source>
        <dbReference type="ARBA" id="ARBA00007362"/>
    </source>
</evidence>
<evidence type="ECO:0000259" key="3">
    <source>
        <dbReference type="Pfam" id="PF00892"/>
    </source>
</evidence>
<dbReference type="Pfam" id="PF00892">
    <property type="entry name" value="EamA"/>
    <property type="match status" value="1"/>
</dbReference>
<feature type="transmembrane region" description="Helical" evidence="2">
    <location>
        <begin position="219"/>
        <end position="238"/>
    </location>
</feature>
<gene>
    <name evidence="4" type="ORF">ACFPBZ_11795</name>
</gene>
<sequence length="305" mass="31121">MVSRSSTTNGLPAPLLFVLGGASMYAGAALAVGLFDRMSPAGVAWLRLAGAALVLVVWRLMARFLATRRAPRTPVRWSRRRLVLAGAFGLVTAAMNIVFYEAIARLPLGTAVAIEFTGPVLVAALGSRSRRDWAALALVVLGVGLIADVRLEGSPAGVAFALAAALLWAAYIVLGARVSQGSGSTGEGVDGLAIGFVVAAVVLSPLALTAAPIAGEPLLLGSALALGVLSSVVPYVLDQVVLRRVGRARFALLLALLPLTATVVGLVGLAQVPAPLEALGIAAVVVGVALRREDAPGDPVREPPD</sequence>
<reference evidence="5" key="1">
    <citation type="journal article" date="2019" name="Int. J. Syst. Evol. Microbiol.">
        <title>The Global Catalogue of Microorganisms (GCM) 10K type strain sequencing project: providing services to taxonomists for standard genome sequencing and annotation.</title>
        <authorList>
            <consortium name="The Broad Institute Genomics Platform"/>
            <consortium name="The Broad Institute Genome Sequencing Center for Infectious Disease"/>
            <person name="Wu L."/>
            <person name="Ma J."/>
        </authorList>
    </citation>
    <scope>NUCLEOTIDE SEQUENCE [LARGE SCALE GENOMIC DNA]</scope>
    <source>
        <strain evidence="5">CGMCC 4.7093</strain>
    </source>
</reference>
<dbReference type="InterPro" id="IPR000620">
    <property type="entry name" value="EamA_dom"/>
</dbReference>
<dbReference type="SUPFAM" id="SSF103481">
    <property type="entry name" value="Multidrug resistance efflux transporter EmrE"/>
    <property type="match status" value="2"/>
</dbReference>
<feature type="transmembrane region" description="Helical" evidence="2">
    <location>
        <begin position="250"/>
        <end position="270"/>
    </location>
</feature>
<feature type="domain" description="EamA" evidence="3">
    <location>
        <begin position="157"/>
        <end position="290"/>
    </location>
</feature>
<name>A0ABV9YMN2_9PSEU</name>
<dbReference type="PANTHER" id="PTHR22911">
    <property type="entry name" value="ACYL-MALONYL CONDENSING ENZYME-RELATED"/>
    <property type="match status" value="1"/>
</dbReference>
<evidence type="ECO:0000313" key="4">
    <source>
        <dbReference type="EMBL" id="MFC5062892.1"/>
    </source>
</evidence>
<dbReference type="PANTHER" id="PTHR22911:SF37">
    <property type="entry name" value="THREONINE_HOMOSERINE EXPORTER RHTA"/>
    <property type="match status" value="1"/>
</dbReference>
<evidence type="ECO:0000256" key="2">
    <source>
        <dbReference type="SAM" id="Phobius"/>
    </source>
</evidence>
<feature type="transmembrane region" description="Helical" evidence="2">
    <location>
        <begin position="157"/>
        <end position="179"/>
    </location>
</feature>
<accession>A0ABV9YMN2</accession>
<dbReference type="EMBL" id="JBHSIV010000010">
    <property type="protein sequence ID" value="MFC5062892.1"/>
    <property type="molecule type" value="Genomic_DNA"/>
</dbReference>
<comment type="caution">
    <text evidence="4">The sequence shown here is derived from an EMBL/GenBank/DDBJ whole genome shotgun (WGS) entry which is preliminary data.</text>
</comment>
<organism evidence="4 5">
    <name type="scientific">Actinomycetospora atypica</name>
    <dbReference type="NCBI Taxonomy" id="1290095"/>
    <lineage>
        <taxon>Bacteria</taxon>
        <taxon>Bacillati</taxon>
        <taxon>Actinomycetota</taxon>
        <taxon>Actinomycetes</taxon>
        <taxon>Pseudonocardiales</taxon>
        <taxon>Pseudonocardiaceae</taxon>
        <taxon>Actinomycetospora</taxon>
    </lineage>
</organism>
<feature type="transmembrane region" description="Helical" evidence="2">
    <location>
        <begin position="191"/>
        <end position="213"/>
    </location>
</feature>
<protein>
    <submittedName>
        <fullName evidence="4">DMT family transporter</fullName>
    </submittedName>
</protein>
<feature type="transmembrane region" description="Helical" evidence="2">
    <location>
        <begin position="106"/>
        <end position="126"/>
    </location>
</feature>
<proteinExistence type="inferred from homology"/>
<keyword evidence="2" id="KW-1133">Transmembrane helix</keyword>
<dbReference type="RefSeq" id="WP_378036244.1">
    <property type="nucleotide sequence ID" value="NZ_JBHSIV010000010.1"/>
</dbReference>
<feature type="transmembrane region" description="Helical" evidence="2">
    <location>
        <begin position="41"/>
        <end position="61"/>
    </location>
</feature>
<feature type="transmembrane region" description="Helical" evidence="2">
    <location>
        <begin position="133"/>
        <end position="151"/>
    </location>
</feature>
<keyword evidence="2" id="KW-0472">Membrane</keyword>
<keyword evidence="2" id="KW-0812">Transmembrane</keyword>